<dbReference type="InterPro" id="IPR038332">
    <property type="entry name" value="PPE_sf"/>
</dbReference>
<keyword evidence="2" id="KW-1185">Reference proteome</keyword>
<sequence>MADQPTALGTFLNENSVLPGSVDTFDDAPAPDNDLLADGTNYRDTYYQETNFLFSNVGVPRIEEKNGGQEANAGILKGTLQGDTIENGYGLYNAFAAGGSTTDKIDAIAKAGSTAADWSSAVQTFGKAIKGTSALAKFDPFNFIGSQLMSWMLEHVEPMRKSLDSITGNPDMVQAYSDSWKKIADHLTTTAGQLAAAVDTGIGEWTGCAAEAYRTKATELASTIAEKAAVSQILADCNKAMKSIVEAVRGVVVEILSSLAGMLLEMTAILIASAGTASPALIARALADISLATMTVWQMLIKLAEALVSTKTMAQGAVQLVRGVAEVESAK</sequence>
<dbReference type="RefSeq" id="WP_067491924.1">
    <property type="nucleotide sequence ID" value="NZ_SNXK01000001.1"/>
</dbReference>
<dbReference type="Gene3D" id="1.20.1260.20">
    <property type="entry name" value="PPE superfamily"/>
    <property type="match status" value="1"/>
</dbReference>
<accession>A0A4R6PRU4</accession>
<dbReference type="AlphaFoldDB" id="A0A4R6PRU4"/>
<dbReference type="SUPFAM" id="SSF140453">
    <property type="entry name" value="EsxAB dimer-like"/>
    <property type="match status" value="1"/>
</dbReference>
<reference evidence="1 2" key="1">
    <citation type="submission" date="2019-03" db="EMBL/GenBank/DDBJ databases">
        <title>Genomic Encyclopedia of Type Strains, Phase IV (KMG-IV): sequencing the most valuable type-strain genomes for metagenomic binning, comparative biology and taxonomic classification.</title>
        <authorList>
            <person name="Goeker M."/>
        </authorList>
    </citation>
    <scope>NUCLEOTIDE SEQUENCE [LARGE SCALE GENOMIC DNA]</scope>
    <source>
        <strain evidence="1 2">DSM 44496</strain>
    </source>
</reference>
<organism evidence="1 2">
    <name type="scientific">Nocardia ignorata</name>
    <dbReference type="NCBI Taxonomy" id="145285"/>
    <lineage>
        <taxon>Bacteria</taxon>
        <taxon>Bacillati</taxon>
        <taxon>Actinomycetota</taxon>
        <taxon>Actinomycetes</taxon>
        <taxon>Mycobacteriales</taxon>
        <taxon>Nocardiaceae</taxon>
        <taxon>Nocardia</taxon>
    </lineage>
</organism>
<dbReference type="InterPro" id="IPR036689">
    <property type="entry name" value="ESAT-6-like_sf"/>
</dbReference>
<name>A0A4R6PRU4_NOCIG</name>
<evidence type="ECO:0000313" key="2">
    <source>
        <dbReference type="Proteomes" id="UP000295087"/>
    </source>
</evidence>
<comment type="caution">
    <text evidence="1">The sequence shown here is derived from an EMBL/GenBank/DDBJ whole genome shotgun (WGS) entry which is preliminary data.</text>
</comment>
<protein>
    <recommendedName>
        <fullName evidence="3">Type VII secretion system (Wss) protein ESAT-6</fullName>
    </recommendedName>
</protein>
<gene>
    <name evidence="1" type="ORF">DFR75_101280</name>
</gene>
<evidence type="ECO:0000313" key="1">
    <source>
        <dbReference type="EMBL" id="TDP41182.1"/>
    </source>
</evidence>
<evidence type="ECO:0008006" key="3">
    <source>
        <dbReference type="Google" id="ProtNLM"/>
    </source>
</evidence>
<proteinExistence type="predicted"/>
<dbReference type="Proteomes" id="UP000295087">
    <property type="component" value="Unassembled WGS sequence"/>
</dbReference>
<dbReference type="EMBL" id="SNXK01000001">
    <property type="protein sequence ID" value="TDP41182.1"/>
    <property type="molecule type" value="Genomic_DNA"/>
</dbReference>